<dbReference type="STRING" id="314230.DSM3645_00545"/>
<reference evidence="3 4" key="1">
    <citation type="submission" date="2006-02" db="EMBL/GenBank/DDBJ databases">
        <authorList>
            <person name="Amann R."/>
            <person name="Ferriera S."/>
            <person name="Johnson J."/>
            <person name="Kravitz S."/>
            <person name="Halpern A."/>
            <person name="Remington K."/>
            <person name="Beeson K."/>
            <person name="Tran B."/>
            <person name="Rogers Y.-H."/>
            <person name="Friedman R."/>
            <person name="Venter J.C."/>
        </authorList>
    </citation>
    <scope>NUCLEOTIDE SEQUENCE [LARGE SCALE GENOMIC DNA]</scope>
    <source>
        <strain evidence="3 4">DSM 3645</strain>
    </source>
</reference>
<sequence>MQTFYRCGTQKLNRGFTLLELLFVIGIVVVLVGLLIPTCGTSRESARRAQCANNLKHIGLAVINYDSTWRCLPAAMGGTNSIEDPMQGNANRLSGMISLLPQLEQTALYDQISAPLNADGTLYPAMGPAPWIADYGPWTTQLEFLECPSAAPREGDFGQTNYAFCIGDMAREIHQPTVARGFFACSKYLRFSQITDGASNTIMVGEIGSIDDRLVVGQYAIKQPTSFLEDPSLCQKTRASWSKSNYDSNIMLSDLGRGGRWADGSAGDSLFNTVSPPNSPSCAVDGSEAVDGLYSTGSCHRGGAHVVLGSGAVRFLSQDIDAGDLTQPTLTPQQMSETKVASPYGVWGALGTRNGGETIGDY</sequence>
<proteinExistence type="predicted"/>
<feature type="transmembrane region" description="Helical" evidence="1">
    <location>
        <begin position="12"/>
        <end position="36"/>
    </location>
</feature>
<evidence type="ECO:0000256" key="1">
    <source>
        <dbReference type="SAM" id="Phobius"/>
    </source>
</evidence>
<dbReference type="InterPro" id="IPR011453">
    <property type="entry name" value="DUF1559"/>
</dbReference>
<keyword evidence="1" id="KW-1133">Transmembrane helix</keyword>
<comment type="caution">
    <text evidence="3">The sequence shown here is derived from an EMBL/GenBank/DDBJ whole genome shotgun (WGS) entry which is preliminary data.</text>
</comment>
<dbReference type="SUPFAM" id="SSF54523">
    <property type="entry name" value="Pili subunits"/>
    <property type="match status" value="1"/>
</dbReference>
<dbReference type="InterPro" id="IPR012902">
    <property type="entry name" value="N_methyl_site"/>
</dbReference>
<evidence type="ECO:0000313" key="3">
    <source>
        <dbReference type="EMBL" id="EAQ82157.1"/>
    </source>
</evidence>
<gene>
    <name evidence="3" type="ORF">DSM3645_00545</name>
</gene>
<dbReference type="HOGENOM" id="CLU_041661_0_0_0"/>
<evidence type="ECO:0000313" key="4">
    <source>
        <dbReference type="Proteomes" id="UP000004358"/>
    </source>
</evidence>
<evidence type="ECO:0000259" key="2">
    <source>
        <dbReference type="Pfam" id="PF07596"/>
    </source>
</evidence>
<protein>
    <recommendedName>
        <fullName evidence="2">DUF1559 domain-containing protein</fullName>
    </recommendedName>
</protein>
<dbReference type="AlphaFoldDB" id="A3ZMI4"/>
<dbReference type="Pfam" id="PF07596">
    <property type="entry name" value="SBP_bac_10"/>
    <property type="match status" value="1"/>
</dbReference>
<accession>A3ZMI4</accession>
<dbReference type="RefSeq" id="WP_002649999.1">
    <property type="nucleotide sequence ID" value="NZ_AANZ01000002.1"/>
</dbReference>
<dbReference type="Pfam" id="PF07963">
    <property type="entry name" value="N_methyl"/>
    <property type="match status" value="1"/>
</dbReference>
<dbReference type="InterPro" id="IPR045584">
    <property type="entry name" value="Pilin-like"/>
</dbReference>
<name>A3ZMI4_9BACT</name>
<dbReference type="Gene3D" id="3.30.700.10">
    <property type="entry name" value="Glycoprotein, Type 4 Pilin"/>
    <property type="match status" value="1"/>
</dbReference>
<keyword evidence="1" id="KW-0812">Transmembrane</keyword>
<keyword evidence="1" id="KW-0472">Membrane</keyword>
<dbReference type="PANTHER" id="PTHR30093">
    <property type="entry name" value="GENERAL SECRETION PATHWAY PROTEIN G"/>
    <property type="match status" value="1"/>
</dbReference>
<organism evidence="3 4">
    <name type="scientific">Blastopirellula marina DSM 3645</name>
    <dbReference type="NCBI Taxonomy" id="314230"/>
    <lineage>
        <taxon>Bacteria</taxon>
        <taxon>Pseudomonadati</taxon>
        <taxon>Planctomycetota</taxon>
        <taxon>Planctomycetia</taxon>
        <taxon>Pirellulales</taxon>
        <taxon>Pirellulaceae</taxon>
        <taxon>Blastopirellula</taxon>
    </lineage>
</organism>
<dbReference type="EMBL" id="AANZ01000002">
    <property type="protein sequence ID" value="EAQ82157.1"/>
    <property type="molecule type" value="Genomic_DNA"/>
</dbReference>
<dbReference type="Proteomes" id="UP000004358">
    <property type="component" value="Unassembled WGS sequence"/>
</dbReference>
<dbReference type="NCBIfam" id="TIGR02532">
    <property type="entry name" value="IV_pilin_GFxxxE"/>
    <property type="match status" value="1"/>
</dbReference>
<dbReference type="PROSITE" id="PS00409">
    <property type="entry name" value="PROKAR_NTER_METHYL"/>
    <property type="match status" value="1"/>
</dbReference>
<dbReference type="PANTHER" id="PTHR30093:SF2">
    <property type="entry name" value="TYPE II SECRETION SYSTEM PROTEIN H"/>
    <property type="match status" value="1"/>
</dbReference>
<dbReference type="OrthoDB" id="241541at2"/>
<feature type="domain" description="DUF1559" evidence="2">
    <location>
        <begin position="43"/>
        <end position="322"/>
    </location>
</feature>